<evidence type="ECO:0000256" key="5">
    <source>
        <dbReference type="ARBA" id="ARBA00023136"/>
    </source>
</evidence>
<evidence type="ECO:0000313" key="7">
    <source>
        <dbReference type="EMBL" id="AJP48640.1"/>
    </source>
</evidence>
<evidence type="ECO:0000256" key="6">
    <source>
        <dbReference type="SAM" id="Phobius"/>
    </source>
</evidence>
<keyword evidence="2" id="KW-1003">Cell membrane</keyword>
<dbReference type="STRING" id="1565605.PG1C_09730"/>
<protein>
    <submittedName>
        <fullName evidence="7">UbiA prenyltransferase</fullName>
    </submittedName>
</protein>
<evidence type="ECO:0000256" key="1">
    <source>
        <dbReference type="ARBA" id="ARBA00004141"/>
    </source>
</evidence>
<feature type="transmembrane region" description="Helical" evidence="6">
    <location>
        <begin position="235"/>
        <end position="254"/>
    </location>
</feature>
<proteinExistence type="predicted"/>
<dbReference type="CDD" id="cd13963">
    <property type="entry name" value="PT_UbiA_2"/>
    <property type="match status" value="1"/>
</dbReference>
<dbReference type="InterPro" id="IPR044878">
    <property type="entry name" value="UbiA_sf"/>
</dbReference>
<accession>A0A0C5J9P4</accession>
<evidence type="ECO:0000313" key="8">
    <source>
        <dbReference type="Proteomes" id="UP000061603"/>
    </source>
</evidence>
<keyword evidence="4 6" id="KW-1133">Transmembrane helix</keyword>
<dbReference type="Gene3D" id="1.10.357.140">
    <property type="entry name" value="UbiA prenyltransferase"/>
    <property type="match status" value="1"/>
</dbReference>
<dbReference type="Proteomes" id="UP000061603">
    <property type="component" value="Chromosome"/>
</dbReference>
<dbReference type="PANTHER" id="PTHR42723:SF1">
    <property type="entry name" value="CHLOROPHYLL SYNTHASE, CHLOROPLASTIC"/>
    <property type="match status" value="1"/>
</dbReference>
<evidence type="ECO:0000256" key="2">
    <source>
        <dbReference type="ARBA" id="ARBA00022475"/>
    </source>
</evidence>
<feature type="transmembrane region" description="Helical" evidence="6">
    <location>
        <begin position="202"/>
        <end position="223"/>
    </location>
</feature>
<name>A0A0C5J9P4_9PROT</name>
<keyword evidence="5 6" id="KW-0472">Membrane</keyword>
<dbReference type="GO" id="GO:0016765">
    <property type="term" value="F:transferase activity, transferring alkyl or aryl (other than methyl) groups"/>
    <property type="evidence" value="ECO:0007669"/>
    <property type="project" value="InterPro"/>
</dbReference>
<organism evidence="7 8">
    <name type="scientific">Rugosibacter aromaticivorans</name>
    <dbReference type="NCBI Taxonomy" id="1565605"/>
    <lineage>
        <taxon>Bacteria</taxon>
        <taxon>Pseudomonadati</taxon>
        <taxon>Pseudomonadota</taxon>
        <taxon>Betaproteobacteria</taxon>
        <taxon>Nitrosomonadales</taxon>
        <taxon>Sterolibacteriaceae</taxon>
        <taxon>Rugosibacter</taxon>
    </lineage>
</organism>
<sequence>MPALSWPMLRLLRPHQWLKNGFVFVGLLFGHAWHDPRIVGQALAAFAAFCLLSSAVYVMNDLLDREQDRQHPKKKHRPLAADTVSVPAAIALAVVCLLGGGALAVLYAGTAPWIFFAYVVMNIAYSLGLKHIVILDVFIIASGFMLRILAGTLGLGIAPSHWLLLCGLMLTLFLGFAKRLAELNTLQKESGGHRRVLEHYTATMLDQFISITAAAAVISYALYTVSAETLALHGTRSLILTVPFVLYGMLRYLWRLHAQGGGGDAAQELLTDPHLMAAVFGWLLLVLVLLR</sequence>
<dbReference type="HOGENOM" id="CLU_029423_0_1_4"/>
<feature type="transmembrane region" description="Helical" evidence="6">
    <location>
        <begin position="79"/>
        <end position="100"/>
    </location>
</feature>
<dbReference type="NCBIfam" id="NF008977">
    <property type="entry name" value="PRK12324.1-2"/>
    <property type="match status" value="1"/>
</dbReference>
<dbReference type="InterPro" id="IPR000537">
    <property type="entry name" value="UbiA_prenyltransferase"/>
</dbReference>
<dbReference type="KEGG" id="rbu:PG1C_09730"/>
<evidence type="ECO:0000256" key="4">
    <source>
        <dbReference type="ARBA" id="ARBA00022989"/>
    </source>
</evidence>
<dbReference type="PANTHER" id="PTHR42723">
    <property type="entry name" value="CHLOROPHYLL SYNTHASE"/>
    <property type="match status" value="1"/>
</dbReference>
<reference evidence="7 8" key="1">
    <citation type="journal article" date="2015" name="Genome Announc.">
        <title>Complete Genome Sequence of a Novel Bacterium within the Family Rhodocyclaceae That Degrades Polycyclic Aromatic Hydrocarbons.</title>
        <authorList>
            <person name="Singleton D.R."/>
            <person name="Dickey A.N."/>
            <person name="Scholl E.H."/>
            <person name="Wright F.A."/>
            <person name="Aitken M.D."/>
        </authorList>
    </citation>
    <scope>NUCLEOTIDE SEQUENCE [LARGE SCALE GENOMIC DNA]</scope>
    <source>
        <strain evidence="8">PG1-Ca6</strain>
    </source>
</reference>
<keyword evidence="3 6" id="KW-0812">Transmembrane</keyword>
<evidence type="ECO:0000256" key="3">
    <source>
        <dbReference type="ARBA" id="ARBA00022692"/>
    </source>
</evidence>
<feature type="transmembrane region" description="Helical" evidence="6">
    <location>
        <begin position="106"/>
        <end position="125"/>
    </location>
</feature>
<keyword evidence="8" id="KW-1185">Reference proteome</keyword>
<feature type="transmembrane region" description="Helical" evidence="6">
    <location>
        <begin position="39"/>
        <end position="58"/>
    </location>
</feature>
<gene>
    <name evidence="7" type="ORF">PG1C_09730</name>
</gene>
<dbReference type="InterPro" id="IPR050475">
    <property type="entry name" value="Prenyltransferase_related"/>
</dbReference>
<comment type="subcellular location">
    <subcellularLocation>
        <location evidence="1">Membrane</location>
        <topology evidence="1">Multi-pass membrane protein</topology>
    </subcellularLocation>
</comment>
<dbReference type="AlphaFoldDB" id="A0A0C5J9P4"/>
<keyword evidence="7" id="KW-0808">Transferase</keyword>
<dbReference type="Pfam" id="PF01040">
    <property type="entry name" value="UbiA"/>
    <property type="match status" value="1"/>
</dbReference>
<dbReference type="PATRIC" id="fig|1565605.3.peg.2071"/>
<dbReference type="EMBL" id="CP010554">
    <property type="protein sequence ID" value="AJP48640.1"/>
    <property type="molecule type" value="Genomic_DNA"/>
</dbReference>
<dbReference type="GO" id="GO:0016020">
    <property type="term" value="C:membrane"/>
    <property type="evidence" value="ECO:0007669"/>
    <property type="project" value="UniProtKB-SubCell"/>
</dbReference>
<feature type="transmembrane region" description="Helical" evidence="6">
    <location>
        <begin position="274"/>
        <end position="290"/>
    </location>
</feature>